<keyword evidence="3" id="KW-1185">Reference proteome</keyword>
<evidence type="ECO:0000313" key="3">
    <source>
        <dbReference type="Proteomes" id="UP000269721"/>
    </source>
</evidence>
<feature type="region of interest" description="Disordered" evidence="1">
    <location>
        <begin position="47"/>
        <end position="69"/>
    </location>
</feature>
<reference evidence="3" key="1">
    <citation type="journal article" date="2018" name="Nat. Microbiol.">
        <title>Leveraging single-cell genomics to expand the fungal tree of life.</title>
        <authorList>
            <person name="Ahrendt S.R."/>
            <person name="Quandt C.A."/>
            <person name="Ciobanu D."/>
            <person name="Clum A."/>
            <person name="Salamov A."/>
            <person name="Andreopoulos B."/>
            <person name="Cheng J.F."/>
            <person name="Woyke T."/>
            <person name="Pelin A."/>
            <person name="Henrissat B."/>
            <person name="Reynolds N.K."/>
            <person name="Benny G.L."/>
            <person name="Smith M.E."/>
            <person name="James T.Y."/>
            <person name="Grigoriev I.V."/>
        </authorList>
    </citation>
    <scope>NUCLEOTIDE SEQUENCE [LARGE SCALE GENOMIC DNA]</scope>
</reference>
<dbReference type="Proteomes" id="UP000269721">
    <property type="component" value="Unassembled WGS sequence"/>
</dbReference>
<accession>A0A4P9VWT6</accession>
<dbReference type="EMBL" id="ML002176">
    <property type="protein sequence ID" value="RKO82720.1"/>
    <property type="molecule type" value="Genomic_DNA"/>
</dbReference>
<gene>
    <name evidence="2" type="ORF">BDK51DRAFT_50664</name>
</gene>
<evidence type="ECO:0000313" key="2">
    <source>
        <dbReference type="EMBL" id="RKO82720.1"/>
    </source>
</evidence>
<dbReference type="AlphaFoldDB" id="A0A4P9VWT6"/>
<proteinExistence type="predicted"/>
<sequence>MDNPVPAQAIECPGGDIRFYVRHLTLPTSIPPLSFALSQPLRTSPFPRFPPELPQISTAPNRPTRPAVPRSSYVFAGRKVLTAYRVMQTTAARPSGYW</sequence>
<evidence type="ECO:0000256" key="1">
    <source>
        <dbReference type="SAM" id="MobiDB-lite"/>
    </source>
</evidence>
<organism evidence="2 3">
    <name type="scientific">Blyttiomyces helicus</name>
    <dbReference type="NCBI Taxonomy" id="388810"/>
    <lineage>
        <taxon>Eukaryota</taxon>
        <taxon>Fungi</taxon>
        <taxon>Fungi incertae sedis</taxon>
        <taxon>Chytridiomycota</taxon>
        <taxon>Chytridiomycota incertae sedis</taxon>
        <taxon>Chytridiomycetes</taxon>
        <taxon>Chytridiomycetes incertae sedis</taxon>
        <taxon>Blyttiomyces</taxon>
    </lineage>
</organism>
<protein>
    <submittedName>
        <fullName evidence="2">Uncharacterized protein</fullName>
    </submittedName>
</protein>
<name>A0A4P9VWT6_9FUNG</name>